<dbReference type="AlphaFoldDB" id="A0A1K0IW29"/>
<feature type="domain" description="Type II secretion system protein GspF" evidence="8">
    <location>
        <begin position="14"/>
        <end position="135"/>
    </location>
</feature>
<evidence type="ECO:0000256" key="4">
    <source>
        <dbReference type="ARBA" id="ARBA00022692"/>
    </source>
</evidence>
<accession>A0A1K0IW29</accession>
<evidence type="ECO:0000256" key="7">
    <source>
        <dbReference type="SAM" id="Phobius"/>
    </source>
</evidence>
<evidence type="ECO:0000256" key="5">
    <source>
        <dbReference type="ARBA" id="ARBA00022989"/>
    </source>
</evidence>
<dbReference type="PANTHER" id="PTHR30012:SF0">
    <property type="entry name" value="TYPE II SECRETION SYSTEM PROTEIN F-RELATED"/>
    <property type="match status" value="1"/>
</dbReference>
<reference evidence="9" key="1">
    <citation type="submission" date="2016-09" db="EMBL/GenBank/DDBJ databases">
        <authorList>
            <person name="Capua I."/>
            <person name="De Benedictis P."/>
            <person name="Joannis T."/>
            <person name="Lombin L.H."/>
            <person name="Cattoli G."/>
        </authorList>
    </citation>
    <scope>NUCLEOTIDE SEQUENCE</scope>
    <source>
        <strain evidence="9">B9</strain>
    </source>
</reference>
<dbReference type="InterPro" id="IPR042094">
    <property type="entry name" value="T2SS_GspF_sf"/>
</dbReference>
<comment type="subcellular location">
    <subcellularLocation>
        <location evidence="1">Cell membrane</location>
        <topology evidence="1">Multi-pass membrane protein</topology>
    </subcellularLocation>
</comment>
<evidence type="ECO:0000256" key="3">
    <source>
        <dbReference type="ARBA" id="ARBA00022475"/>
    </source>
</evidence>
<proteinExistence type="inferred from homology"/>
<keyword evidence="4 7" id="KW-0812">Transmembrane</keyword>
<dbReference type="InterPro" id="IPR003004">
    <property type="entry name" value="GspF/PilC"/>
</dbReference>
<keyword evidence="6 7" id="KW-0472">Membrane</keyword>
<dbReference type="GO" id="GO:0005886">
    <property type="term" value="C:plasma membrane"/>
    <property type="evidence" value="ECO:0007669"/>
    <property type="project" value="UniProtKB-SubCell"/>
</dbReference>
<name>A0A1K0IW29_CUPNE</name>
<dbReference type="Gene3D" id="1.20.81.30">
    <property type="entry name" value="Type II secretion system (T2SS), domain F"/>
    <property type="match status" value="1"/>
</dbReference>
<dbReference type="InterPro" id="IPR018076">
    <property type="entry name" value="T2SS_GspF_dom"/>
</dbReference>
<keyword evidence="3" id="KW-1003">Cell membrane</keyword>
<comment type="similarity">
    <text evidence="2">Belongs to the GSP F family.</text>
</comment>
<evidence type="ECO:0000256" key="2">
    <source>
        <dbReference type="ARBA" id="ARBA00005745"/>
    </source>
</evidence>
<feature type="transmembrane region" description="Helical" evidence="7">
    <location>
        <begin position="306"/>
        <end position="328"/>
    </location>
</feature>
<dbReference type="Pfam" id="PF00482">
    <property type="entry name" value="T2SSF"/>
    <property type="match status" value="1"/>
</dbReference>
<dbReference type="PANTHER" id="PTHR30012">
    <property type="entry name" value="GENERAL SECRETION PATHWAY PROTEIN"/>
    <property type="match status" value="1"/>
</dbReference>
<feature type="transmembrane region" description="Helical" evidence="7">
    <location>
        <begin position="154"/>
        <end position="183"/>
    </location>
</feature>
<evidence type="ECO:0000256" key="6">
    <source>
        <dbReference type="ARBA" id="ARBA00023136"/>
    </source>
</evidence>
<protein>
    <submittedName>
        <fullName evidence="9">Putative component of type II secretion apparatus</fullName>
    </submittedName>
</protein>
<feature type="transmembrane region" description="Helical" evidence="7">
    <location>
        <begin position="112"/>
        <end position="134"/>
    </location>
</feature>
<evidence type="ECO:0000256" key="1">
    <source>
        <dbReference type="ARBA" id="ARBA00004651"/>
    </source>
</evidence>
<evidence type="ECO:0000259" key="8">
    <source>
        <dbReference type="Pfam" id="PF00482"/>
    </source>
</evidence>
<keyword evidence="5 7" id="KW-1133">Transmembrane helix</keyword>
<evidence type="ECO:0000313" key="9">
    <source>
        <dbReference type="EMBL" id="SCU77581.1"/>
    </source>
</evidence>
<gene>
    <name evidence="9" type="primary">pilR</name>
    <name evidence="9" type="ORF">CNECB9_3760050</name>
</gene>
<organism evidence="9">
    <name type="scientific">Cupriavidus necator</name>
    <name type="common">Alcaligenes eutrophus</name>
    <name type="synonym">Ralstonia eutropha</name>
    <dbReference type="NCBI Taxonomy" id="106590"/>
    <lineage>
        <taxon>Bacteria</taxon>
        <taxon>Pseudomonadati</taxon>
        <taxon>Pseudomonadota</taxon>
        <taxon>Betaproteobacteria</taxon>
        <taxon>Burkholderiales</taxon>
        <taxon>Burkholderiaceae</taxon>
        <taxon>Cupriavidus</taxon>
    </lineage>
</organism>
<sequence>MSGLSWTMRRRLYQQASSQLENGLTLAQILEDFRERQARRGRKRAAEAAHEVGRQVRDGKTLMAAMGTSLSDLERSVLDAGEKAGQLSDAMRLVLDVRDLTTRLRQKLQASFFAPAVYLVTLYVVLLLIGGYIVPQFLDVLPLEKWTDWAYAMYWMGQLAVGWPAPVIFGGLGAYALWSWWALSRWTGRGRRFCDQHVFPFTAYREITGFTWLMSFVALLRANVPDIAALEGQIGSASPWLASRLRPIRLGLADGLDLAEAMRQTGNGFPSLDLIDEIGAYAGFDDFTEKITVAVRQNAEVIERQLLAKGMVMSAVFTGLMFLAFVVLQLGSNSLSSILTSSMGQF</sequence>
<dbReference type="EMBL" id="FMSH01000308">
    <property type="protein sequence ID" value="SCU77581.1"/>
    <property type="molecule type" value="Genomic_DNA"/>
</dbReference>